<dbReference type="InterPro" id="IPR011105">
    <property type="entry name" value="Cell_wall_hydrolase_SleB"/>
</dbReference>
<dbReference type="Gene3D" id="1.10.101.10">
    <property type="entry name" value="PGBD-like superfamily/PGBD"/>
    <property type="match status" value="1"/>
</dbReference>
<comment type="caution">
    <text evidence="4">The sequence shown here is derived from an EMBL/GenBank/DDBJ whole genome shotgun (WGS) entry which is preliminary data.</text>
</comment>
<evidence type="ECO:0000259" key="2">
    <source>
        <dbReference type="Pfam" id="PF01471"/>
    </source>
</evidence>
<dbReference type="SUPFAM" id="SSF47090">
    <property type="entry name" value="PGBD-like"/>
    <property type="match status" value="1"/>
</dbReference>
<feature type="domain" description="Cell wall hydrolase SleB" evidence="3">
    <location>
        <begin position="124"/>
        <end position="221"/>
    </location>
</feature>
<protein>
    <submittedName>
        <fullName evidence="4">Cell wall hydrolase</fullName>
    </submittedName>
</protein>
<proteinExistence type="predicted"/>
<evidence type="ECO:0000313" key="5">
    <source>
        <dbReference type="Proteomes" id="UP000608071"/>
    </source>
</evidence>
<dbReference type="GO" id="GO:0016787">
    <property type="term" value="F:hydrolase activity"/>
    <property type="evidence" value="ECO:0007669"/>
    <property type="project" value="UniProtKB-KW"/>
</dbReference>
<dbReference type="Pfam" id="PF01471">
    <property type="entry name" value="PG_binding_1"/>
    <property type="match status" value="1"/>
</dbReference>
<keyword evidence="4" id="KW-0378">Hydrolase</keyword>
<dbReference type="EMBL" id="JACSQL010000002">
    <property type="protein sequence ID" value="MBD7967877.1"/>
    <property type="molecule type" value="Genomic_DNA"/>
</dbReference>
<dbReference type="InterPro" id="IPR002477">
    <property type="entry name" value="Peptidoglycan-bd-like"/>
</dbReference>
<evidence type="ECO:0000259" key="3">
    <source>
        <dbReference type="Pfam" id="PF07486"/>
    </source>
</evidence>
<dbReference type="Pfam" id="PF07486">
    <property type="entry name" value="Hydrolase_2"/>
    <property type="match status" value="1"/>
</dbReference>
<feature type="chain" id="PRO_5046304792" evidence="1">
    <location>
        <begin position="31"/>
        <end position="223"/>
    </location>
</feature>
<dbReference type="Proteomes" id="UP000608071">
    <property type="component" value="Unassembled WGS sequence"/>
</dbReference>
<dbReference type="Gene3D" id="1.10.10.2520">
    <property type="entry name" value="Cell wall hydrolase SleB, domain 1"/>
    <property type="match status" value="1"/>
</dbReference>
<name>A0ABR8SWJ2_9BACL</name>
<dbReference type="InterPro" id="IPR036365">
    <property type="entry name" value="PGBD-like_sf"/>
</dbReference>
<feature type="signal peptide" evidence="1">
    <location>
        <begin position="1"/>
        <end position="30"/>
    </location>
</feature>
<evidence type="ECO:0000256" key="1">
    <source>
        <dbReference type="SAM" id="SignalP"/>
    </source>
</evidence>
<keyword evidence="1" id="KW-0732">Signal</keyword>
<feature type="domain" description="Peptidoglycan binding-like" evidence="2">
    <location>
        <begin position="44"/>
        <end position="100"/>
    </location>
</feature>
<reference evidence="4 5" key="1">
    <citation type="submission" date="2020-08" db="EMBL/GenBank/DDBJ databases">
        <title>A Genomic Blueprint of the Chicken Gut Microbiome.</title>
        <authorList>
            <person name="Gilroy R."/>
            <person name="Ravi A."/>
            <person name="Getino M."/>
            <person name="Pursley I."/>
            <person name="Horton D.L."/>
            <person name="Alikhan N.-F."/>
            <person name="Baker D."/>
            <person name="Gharbi K."/>
            <person name="Hall N."/>
            <person name="Watson M."/>
            <person name="Adriaenssens E.M."/>
            <person name="Foster-Nyarko E."/>
            <person name="Jarju S."/>
            <person name="Secka A."/>
            <person name="Antonio M."/>
            <person name="Oren A."/>
            <person name="Chaudhuri R."/>
            <person name="La Ragione R.M."/>
            <person name="Hildebrand F."/>
            <person name="Pallen M.J."/>
        </authorList>
    </citation>
    <scope>NUCLEOTIDE SEQUENCE [LARGE SCALE GENOMIC DNA]</scope>
    <source>
        <strain evidence="4 5">Sa2BVA9</strain>
    </source>
</reference>
<evidence type="ECO:0000313" key="4">
    <source>
        <dbReference type="EMBL" id="MBD7967877.1"/>
    </source>
</evidence>
<dbReference type="InterPro" id="IPR036366">
    <property type="entry name" value="PGBDSf"/>
</dbReference>
<dbReference type="Gene3D" id="6.20.240.60">
    <property type="match status" value="1"/>
</dbReference>
<gene>
    <name evidence="4" type="ORF">H9647_07370</name>
</gene>
<dbReference type="RefSeq" id="WP_191799099.1">
    <property type="nucleotide sequence ID" value="NZ_JACSQL010000002.1"/>
</dbReference>
<keyword evidence="5" id="KW-1185">Reference proteome</keyword>
<sequence>MNKLNNNKKWKTFTAGLLLSGSIAIGTVGAASPASAMLLQKGTQHSEVVELQERLRTLGYLSAGVTGYYGSQTEKAVQTFQKRSGLAVDGKAGKRTIAALKTKVPAAGTTLNALAKAVNGEARGESLKGQVAVAAVILNRVQSNQFPSSIKDVILHPRQFTAVDDGQYNLTPNSSAYVAAKRALNGEDPTGGALYYYNPKIATSAWSKARPIIKTIGNHVFTK</sequence>
<accession>A0ABR8SWJ2</accession>
<dbReference type="InterPro" id="IPR042047">
    <property type="entry name" value="SleB_dom1"/>
</dbReference>
<organism evidence="4 5">
    <name type="scientific">Paenibacillus gallinarum</name>
    <dbReference type="NCBI Taxonomy" id="2762232"/>
    <lineage>
        <taxon>Bacteria</taxon>
        <taxon>Bacillati</taxon>
        <taxon>Bacillota</taxon>
        <taxon>Bacilli</taxon>
        <taxon>Bacillales</taxon>
        <taxon>Paenibacillaceae</taxon>
        <taxon>Paenibacillus</taxon>
    </lineage>
</organism>